<sequence>MADGNVKNLKLIYSCPVENTETNGDIQQALANANKPHMQYDGRVKFPMEIDEGKALLASANGRGVPWMLINHRAKLGIETVESVIVFRNDGSGGDGRVPSLIFILKDV</sequence>
<proteinExistence type="predicted"/>
<accession>A0A8E2E3H7</accession>
<name>A0A8E2E3H7_9PEZI</name>
<protein>
    <submittedName>
        <fullName evidence="1">Uncharacterized protein</fullName>
    </submittedName>
</protein>
<dbReference type="Proteomes" id="UP000250266">
    <property type="component" value="Unassembled WGS sequence"/>
</dbReference>
<dbReference type="AlphaFoldDB" id="A0A8E2E3H7"/>
<gene>
    <name evidence="1" type="ORF">K432DRAFT_408023</name>
</gene>
<reference evidence="1 2" key="1">
    <citation type="journal article" date="2016" name="Nat. Commun.">
        <title>Ectomycorrhizal ecology is imprinted in the genome of the dominant symbiotic fungus Cenococcum geophilum.</title>
        <authorList>
            <consortium name="DOE Joint Genome Institute"/>
            <person name="Peter M."/>
            <person name="Kohler A."/>
            <person name="Ohm R.A."/>
            <person name="Kuo A."/>
            <person name="Krutzmann J."/>
            <person name="Morin E."/>
            <person name="Arend M."/>
            <person name="Barry K.W."/>
            <person name="Binder M."/>
            <person name="Choi C."/>
            <person name="Clum A."/>
            <person name="Copeland A."/>
            <person name="Grisel N."/>
            <person name="Haridas S."/>
            <person name="Kipfer T."/>
            <person name="LaButti K."/>
            <person name="Lindquist E."/>
            <person name="Lipzen A."/>
            <person name="Maire R."/>
            <person name="Meier B."/>
            <person name="Mihaltcheva S."/>
            <person name="Molinier V."/>
            <person name="Murat C."/>
            <person name="Poggeler S."/>
            <person name="Quandt C.A."/>
            <person name="Sperisen C."/>
            <person name="Tritt A."/>
            <person name="Tisserant E."/>
            <person name="Crous P.W."/>
            <person name="Henrissat B."/>
            <person name="Nehls U."/>
            <person name="Egli S."/>
            <person name="Spatafora J.W."/>
            <person name="Grigoriev I.V."/>
            <person name="Martin F.M."/>
        </authorList>
    </citation>
    <scope>NUCLEOTIDE SEQUENCE [LARGE SCALE GENOMIC DNA]</scope>
    <source>
        <strain evidence="1 2">CBS 459.81</strain>
    </source>
</reference>
<evidence type="ECO:0000313" key="1">
    <source>
        <dbReference type="EMBL" id="OCK76617.1"/>
    </source>
</evidence>
<dbReference type="EMBL" id="KV745195">
    <property type="protein sequence ID" value="OCK76617.1"/>
    <property type="molecule type" value="Genomic_DNA"/>
</dbReference>
<organism evidence="1 2">
    <name type="scientific">Lepidopterella palustris CBS 459.81</name>
    <dbReference type="NCBI Taxonomy" id="1314670"/>
    <lineage>
        <taxon>Eukaryota</taxon>
        <taxon>Fungi</taxon>
        <taxon>Dikarya</taxon>
        <taxon>Ascomycota</taxon>
        <taxon>Pezizomycotina</taxon>
        <taxon>Dothideomycetes</taxon>
        <taxon>Pleosporomycetidae</taxon>
        <taxon>Mytilinidiales</taxon>
        <taxon>Argynnaceae</taxon>
        <taxon>Lepidopterella</taxon>
    </lineage>
</organism>
<dbReference type="OrthoDB" id="5337308at2759"/>
<keyword evidence="2" id="KW-1185">Reference proteome</keyword>
<evidence type="ECO:0000313" key="2">
    <source>
        <dbReference type="Proteomes" id="UP000250266"/>
    </source>
</evidence>